<dbReference type="KEGG" id="bsu:BSU26230"/>
<protein>
    <submittedName>
        <fullName evidence="3">Uncharacterized protein</fullName>
    </submittedName>
</protein>
<dbReference type="RefSeq" id="WP_003229913.1">
    <property type="nucleotide sequence ID" value="NC_000964.3"/>
</dbReference>
<accession>A0A6M4JJY2</accession>
<feature type="coiled-coil region" evidence="1">
    <location>
        <begin position="193"/>
        <end position="220"/>
    </location>
</feature>
<evidence type="ECO:0000256" key="1">
    <source>
        <dbReference type="SAM" id="Coils"/>
    </source>
</evidence>
<reference evidence="3" key="1">
    <citation type="submission" date="2020-04" db="EMBL/GenBank/DDBJ databases">
        <title>Phage recombination drives evolution of spore-forming Bacilli.</title>
        <authorList>
            <person name="Dragos A."/>
            <person name="Kovacs A.T."/>
        </authorList>
    </citation>
    <scope>NUCLEOTIDE SEQUENCE</scope>
    <source>
        <strain evidence="3">168</strain>
    </source>
</reference>
<evidence type="ECO:0000313" key="3">
    <source>
        <dbReference type="EMBL" id="QJP89343.1"/>
    </source>
</evidence>
<proteinExistence type="predicted"/>
<dbReference type="EMBL" id="CP052842">
    <property type="protein sequence ID" value="QJP89343.1"/>
    <property type="molecule type" value="Genomic_DNA"/>
</dbReference>
<keyword evidence="1" id="KW-0175">Coiled coil</keyword>
<dbReference type="AlphaFoldDB" id="A0A6M4JJY2"/>
<dbReference type="OrthoDB" id="2971947at2"/>
<organism evidence="3">
    <name type="scientific">Bacillus subtilis (strain 168)</name>
    <dbReference type="NCBI Taxonomy" id="224308"/>
    <lineage>
        <taxon>Bacteria</taxon>
        <taxon>Bacillati</taxon>
        <taxon>Bacillota</taxon>
        <taxon>Bacilli</taxon>
        <taxon>Bacillales</taxon>
        <taxon>Bacillaceae</taxon>
        <taxon>Bacillus</taxon>
    </lineage>
</organism>
<gene>
    <name evidence="3" type="ORF">HIR78_15440</name>
</gene>
<sequence>MRVREIKNLLDNYNKQIGVSVSHVPHSNRKTVLNLQKSLDAINELSKLGFLDDDIERFKDLGSIYYSRVPEDKIEVDNHIANQITNHIKIVKEKLRGFGILIDQSVSDQNENVISVKLPQYNSLEELEKFIKKLNNAFQNGITLEEINGHYKLQGFDTGSMWIDILVNSSAAVIFVGQLIDAAINISKRSQELLITKANIEKLALQNEQLKLQVETSKALLDGIEKGIDTITDAEIKNVTEGANYSTESIGHIKQSVKIFAELLHEGTQFHPSLDAPSETVEAFPEPQKNLEEPQQLLETLADNLPEQE</sequence>
<evidence type="ECO:0000256" key="2">
    <source>
        <dbReference type="SAM" id="MobiDB-lite"/>
    </source>
</evidence>
<name>A0A6M4JJY2_BACSU</name>
<feature type="region of interest" description="Disordered" evidence="2">
    <location>
        <begin position="272"/>
        <end position="291"/>
    </location>
</feature>